<keyword evidence="4" id="KW-0799">Topoisomerase</keyword>
<gene>
    <name evidence="9" type="ORF">OOZ35_06205</name>
</gene>
<evidence type="ECO:0000313" key="10">
    <source>
        <dbReference type="Proteomes" id="UP001149142"/>
    </source>
</evidence>
<dbReference type="Proteomes" id="UP001149142">
    <property type="component" value="Unassembled WGS sequence"/>
</dbReference>
<accession>A0ABT4S022</accession>
<evidence type="ECO:0000256" key="4">
    <source>
        <dbReference type="ARBA" id="ARBA00023029"/>
    </source>
</evidence>
<comment type="catalytic activity">
    <reaction evidence="1">
        <text>ATP-independent breakage of single-stranded DNA, followed by passage and rejoining.</text>
        <dbReference type="EC" id="5.6.2.1"/>
    </reaction>
</comment>
<dbReference type="Gene3D" id="3.90.15.10">
    <property type="entry name" value="Topoisomerase I, Chain A, domain 3"/>
    <property type="match status" value="1"/>
</dbReference>
<dbReference type="RefSeq" id="WP_223878860.1">
    <property type="nucleotide sequence ID" value="NZ_CAXQEU010000092.1"/>
</dbReference>
<dbReference type="InterPro" id="IPR001631">
    <property type="entry name" value="TopoI"/>
</dbReference>
<dbReference type="Gene3D" id="1.10.132.120">
    <property type="match status" value="1"/>
</dbReference>
<proteinExistence type="inferred from homology"/>
<keyword evidence="5" id="KW-0238">DNA-binding</keyword>
<dbReference type="EC" id="5.6.2.1" evidence="3"/>
<keyword evidence="6" id="KW-0413">Isomerase</keyword>
<dbReference type="InterPro" id="IPR011010">
    <property type="entry name" value="DNA_brk_join_enz"/>
</dbReference>
<dbReference type="SUPFAM" id="SSF55869">
    <property type="entry name" value="DNA topoisomerase I domain"/>
    <property type="match status" value="1"/>
</dbReference>
<dbReference type="Pfam" id="PF21338">
    <property type="entry name" value="Top1B_N_bact"/>
    <property type="match status" value="1"/>
</dbReference>
<evidence type="ECO:0000313" key="9">
    <source>
        <dbReference type="EMBL" id="MDA0177085.1"/>
    </source>
</evidence>
<dbReference type="SUPFAM" id="SSF56349">
    <property type="entry name" value="DNA breaking-rejoining enzymes"/>
    <property type="match status" value="1"/>
</dbReference>
<evidence type="ECO:0000256" key="5">
    <source>
        <dbReference type="ARBA" id="ARBA00023125"/>
    </source>
</evidence>
<evidence type="ECO:0000259" key="7">
    <source>
        <dbReference type="Pfam" id="PF01028"/>
    </source>
</evidence>
<dbReference type="InterPro" id="IPR013500">
    <property type="entry name" value="TopoI_cat_euk"/>
</dbReference>
<protein>
    <recommendedName>
        <fullName evidence="3">DNA topoisomerase</fullName>
        <ecNumber evidence="3">5.6.2.1</ecNumber>
    </recommendedName>
</protein>
<dbReference type="InterPro" id="IPR049331">
    <property type="entry name" value="Top1B_N_bact"/>
</dbReference>
<evidence type="ECO:0000259" key="8">
    <source>
        <dbReference type="Pfam" id="PF21338"/>
    </source>
</evidence>
<evidence type="ECO:0000256" key="1">
    <source>
        <dbReference type="ARBA" id="ARBA00000213"/>
    </source>
</evidence>
<reference evidence="9" key="1">
    <citation type="submission" date="2022-11" db="EMBL/GenBank/DDBJ databases">
        <title>Refractory cell wall polysaccharides provide important carbon source for microbial heterotrophs in the hadal ocean.</title>
        <authorList>
            <person name="Zhu X."/>
        </authorList>
    </citation>
    <scope>NUCLEOTIDE SEQUENCE</scope>
    <source>
        <strain evidence="9">MTRN7</strain>
    </source>
</reference>
<feature type="domain" description="DNA topoisomerase I catalytic core eukaryotic-type" evidence="7">
    <location>
        <begin position="108"/>
        <end position="326"/>
    </location>
</feature>
<keyword evidence="10" id="KW-1185">Reference proteome</keyword>
<dbReference type="EMBL" id="JAPFGC010000002">
    <property type="protein sequence ID" value="MDA0177085.1"/>
    <property type="molecule type" value="Genomic_DNA"/>
</dbReference>
<evidence type="ECO:0000256" key="3">
    <source>
        <dbReference type="ARBA" id="ARBA00012891"/>
    </source>
</evidence>
<comment type="similarity">
    <text evidence="2">Belongs to the type IB topoisomerase family.</text>
</comment>
<dbReference type="InterPro" id="IPR014711">
    <property type="entry name" value="TopoI_cat_a-hlx-sub_euk"/>
</dbReference>
<dbReference type="InterPro" id="IPR035447">
    <property type="entry name" value="DNA_topo_I_N_sf"/>
</dbReference>
<evidence type="ECO:0000256" key="2">
    <source>
        <dbReference type="ARBA" id="ARBA00006645"/>
    </source>
</evidence>
<dbReference type="Gene3D" id="3.30.66.10">
    <property type="entry name" value="DNA topoisomerase I domain"/>
    <property type="match status" value="1"/>
</dbReference>
<feature type="domain" description="DNA topoisomerase IB N-terminal" evidence="8">
    <location>
        <begin position="51"/>
        <end position="92"/>
    </location>
</feature>
<name>A0ABT4S022_9FLAO</name>
<organism evidence="9 10">
    <name type="scientific">Mesoflavibacter profundi</name>
    <dbReference type="NCBI Taxonomy" id="2708110"/>
    <lineage>
        <taxon>Bacteria</taxon>
        <taxon>Pseudomonadati</taxon>
        <taxon>Bacteroidota</taxon>
        <taxon>Flavobacteriia</taxon>
        <taxon>Flavobacteriales</taxon>
        <taxon>Flavobacteriaceae</taxon>
        <taxon>Mesoflavibacter</taxon>
    </lineage>
</organism>
<comment type="caution">
    <text evidence="9">The sequence shown here is derived from an EMBL/GenBank/DDBJ whole genome shotgun (WGS) entry which is preliminary data.</text>
</comment>
<dbReference type="PRINTS" id="PR00416">
    <property type="entry name" value="EUTPISMRASEI"/>
</dbReference>
<dbReference type="PROSITE" id="PS52038">
    <property type="entry name" value="TOPO_IB_2"/>
    <property type="match status" value="1"/>
</dbReference>
<dbReference type="Pfam" id="PF01028">
    <property type="entry name" value="Topoisom_I"/>
    <property type="match status" value="1"/>
</dbReference>
<evidence type="ECO:0000256" key="6">
    <source>
        <dbReference type="ARBA" id="ARBA00023235"/>
    </source>
</evidence>
<sequence length="362" mass="42479">MKTKALNTTIYNQILLEPEKVIEEFDLVYTNPSHLKITREKVKSSFVFKLQNKIINTEEDLKRIQQLVIPPAWQNVKISKLANGHLQAVGRDVKQRKQYKYHQKWNVIRNQTKFYKMVLFAKHLPKIRKKVDQDLDQSHWTKTKVLALIVKLMEETHIRIGNKQYANKNKTYGLTTLRSRHVNTFKDKIQFQFIGKRGKEHSVSIRNKKLIKLINKCEEIPGWELFKYYDKEGNKQTVDSSLINQYLQQISGTLFTAKDFRTWAASIICFETLLDLGLATTTKQIHKNCLTAIDAAAKELGNTRNVCKKYYIHPAILKSYEDRSIKKYFKIAQDLPQKNPYFTAQEHALNQLFKSYKPLIKS</sequence>